<comment type="function">
    <text evidence="2 10">Catalyzes the formation of the alpha-1,6-glucosidic linkages in glycogen by scission of a 1,4-alpha-linked oligosaccharide from growing alpha-1,4-glucan chains and the subsequent attachment of the oligosaccharide to the alpha-1,6 position.</text>
</comment>
<evidence type="ECO:0000256" key="7">
    <source>
        <dbReference type="ARBA" id="ARBA00022679"/>
    </source>
</evidence>
<dbReference type="SUPFAM" id="SSF51445">
    <property type="entry name" value="(Trans)glycosidases"/>
    <property type="match status" value="1"/>
</dbReference>
<dbReference type="Pfam" id="PF02922">
    <property type="entry name" value="CBM_48"/>
    <property type="match status" value="1"/>
</dbReference>
<organism evidence="14 15">
    <name type="scientific">Thermosinus carboxydivorans Nor1</name>
    <dbReference type="NCBI Taxonomy" id="401526"/>
    <lineage>
        <taxon>Bacteria</taxon>
        <taxon>Bacillati</taxon>
        <taxon>Bacillota</taxon>
        <taxon>Negativicutes</taxon>
        <taxon>Selenomonadales</taxon>
        <taxon>Sporomusaceae</taxon>
        <taxon>Thermosinus</taxon>
    </lineage>
</organism>
<dbReference type="FunFam" id="2.60.40.10:FF:000169">
    <property type="entry name" value="1,4-alpha-glucan branching enzyme GlgB"/>
    <property type="match status" value="1"/>
</dbReference>
<dbReference type="GO" id="GO:0004553">
    <property type="term" value="F:hydrolase activity, hydrolyzing O-glycosyl compounds"/>
    <property type="evidence" value="ECO:0007669"/>
    <property type="project" value="InterPro"/>
</dbReference>
<dbReference type="FunFam" id="2.60.40.1180:FF:000002">
    <property type="entry name" value="1,4-alpha-glucan branching enzyme GlgB"/>
    <property type="match status" value="1"/>
</dbReference>
<evidence type="ECO:0000256" key="4">
    <source>
        <dbReference type="ARBA" id="ARBA00009000"/>
    </source>
</evidence>
<dbReference type="RefSeq" id="WP_007288692.1">
    <property type="nucleotide sequence ID" value="NZ_AAWL01000003.1"/>
</dbReference>
<comment type="catalytic activity">
    <reaction evidence="1 10">
        <text>Transfers a segment of a (1-&gt;4)-alpha-D-glucan chain to a primary hydroxy group in a similar glucan chain.</text>
        <dbReference type="EC" id="2.4.1.18"/>
    </reaction>
</comment>
<keyword evidence="9 10" id="KW-0119">Carbohydrate metabolism</keyword>
<dbReference type="PIRSF" id="PIRSF000463">
    <property type="entry name" value="GlgB"/>
    <property type="match status" value="1"/>
</dbReference>
<dbReference type="Pfam" id="PF02806">
    <property type="entry name" value="Alpha-amylase_C"/>
    <property type="match status" value="1"/>
</dbReference>
<dbReference type="InterPro" id="IPR014756">
    <property type="entry name" value="Ig_E-set"/>
</dbReference>
<sequence>MPAIFPAIARSPNTPSGSGASTGPSLSTQGGSDVQVLPLDDNNLYLFNEGTHHFAYRLLGAHLVEQDGQHGVRFAVWAPAARAVSVIGSFNSWNGDKNPLTPVGNSGVWAGFVPAIGPGELYKYRIVTPSGAAVLKADPYAFQAELRPNTASIVCDLSGYHWQDSDWRAQQVARPLYDRPLLIYEVHLGSWRRKAGGKWLNYRELAHELADYAAGMGYTHIELLPLAEHPFDGSWGYQATGYYAVTSRYGTPHDFMYFVDYCHQKGLGVIIDWAPSHFCMDEHGLAAFDGTRLYEGDWWRRENRQWGTANFDLGRPQVVSYLIANAVFWFDVYHVDGLRVDAVANMLYLDYGRGHGEWQPNRYGDNCYLEGVAFLKKLNETIFHYFPYGLMIAEESTAWPLVSRPTYLGGLGFNFKWNMGWMNDVLKYMQLDPIFRKYHHYLLTFSLMYAFAENFILPFSHDEAVHGKKSLLDKMPGDYWQKFANLRLLYAYWLAHPGKKLLFMGSEFGQFSEWKYNDSLDWHLLGYDMHRKLHAFVSRLNWFYRQHRALWECDHVMQGFKWIDCCDSEQSVLVFLRQDQHGDFIIIACNFTPVVRCNYRIGAPAPGIYQEIFNSDEEVFGGSGQTNPPLTAEALPWHGEPYSLTVTLPPLAAIFLKPVPA</sequence>
<keyword evidence="8 10" id="KW-0320">Glycogen biosynthesis</keyword>
<keyword evidence="7 10" id="KW-0808">Transferase</keyword>
<dbReference type="Proteomes" id="UP000005139">
    <property type="component" value="Unassembled WGS sequence"/>
</dbReference>
<dbReference type="InterPro" id="IPR006048">
    <property type="entry name" value="A-amylase/branching_C"/>
</dbReference>
<gene>
    <name evidence="10" type="primary">glgB</name>
    <name evidence="14" type="ORF">TcarDRAFT_2394</name>
</gene>
<feature type="active site" description="Proton donor" evidence="10 11">
    <location>
        <position position="394"/>
    </location>
</feature>
<dbReference type="InterPro" id="IPR044143">
    <property type="entry name" value="GlgB_N_E_set_prok"/>
</dbReference>
<dbReference type="InterPro" id="IPR013783">
    <property type="entry name" value="Ig-like_fold"/>
</dbReference>
<evidence type="ECO:0000256" key="5">
    <source>
        <dbReference type="ARBA" id="ARBA00022600"/>
    </source>
</evidence>
<dbReference type="GO" id="GO:0005829">
    <property type="term" value="C:cytosol"/>
    <property type="evidence" value="ECO:0007669"/>
    <property type="project" value="TreeGrafter"/>
</dbReference>
<dbReference type="Gene3D" id="2.60.40.1180">
    <property type="entry name" value="Golgi alpha-mannosidase II"/>
    <property type="match status" value="1"/>
</dbReference>
<evidence type="ECO:0000256" key="2">
    <source>
        <dbReference type="ARBA" id="ARBA00002953"/>
    </source>
</evidence>
<dbReference type="eggNOG" id="COG0296">
    <property type="taxonomic scope" value="Bacteria"/>
</dbReference>
<dbReference type="GO" id="GO:0005978">
    <property type="term" value="P:glycogen biosynthetic process"/>
    <property type="evidence" value="ECO:0007669"/>
    <property type="project" value="UniProtKB-UniRule"/>
</dbReference>
<dbReference type="InterPro" id="IPR004193">
    <property type="entry name" value="Glyco_hydro_13_N"/>
</dbReference>
<dbReference type="GO" id="GO:0003844">
    <property type="term" value="F:1,4-alpha-glucan branching enzyme activity"/>
    <property type="evidence" value="ECO:0007669"/>
    <property type="project" value="UniProtKB-UniRule"/>
</dbReference>
<evidence type="ECO:0000256" key="6">
    <source>
        <dbReference type="ARBA" id="ARBA00022676"/>
    </source>
</evidence>
<keyword evidence="6 10" id="KW-0328">Glycosyltransferase</keyword>
<keyword evidence="5 10" id="KW-0321">Glycogen metabolism</keyword>
<dbReference type="CDD" id="cd11322">
    <property type="entry name" value="AmyAc_Glg_BE"/>
    <property type="match status" value="1"/>
</dbReference>
<evidence type="ECO:0000256" key="10">
    <source>
        <dbReference type="HAMAP-Rule" id="MF_00685"/>
    </source>
</evidence>
<evidence type="ECO:0000313" key="14">
    <source>
        <dbReference type="EMBL" id="EAX48444.1"/>
    </source>
</evidence>
<evidence type="ECO:0000313" key="15">
    <source>
        <dbReference type="Proteomes" id="UP000005139"/>
    </source>
</evidence>
<dbReference type="UniPathway" id="UPA00164"/>
<dbReference type="InterPro" id="IPR017853">
    <property type="entry name" value="GH"/>
</dbReference>
<evidence type="ECO:0000256" key="11">
    <source>
        <dbReference type="PIRSR" id="PIRSR000463-1"/>
    </source>
</evidence>
<keyword evidence="15" id="KW-1185">Reference proteome</keyword>
<dbReference type="PANTHER" id="PTHR43651:SF3">
    <property type="entry name" value="1,4-ALPHA-GLUCAN-BRANCHING ENZYME"/>
    <property type="match status" value="1"/>
</dbReference>
<evidence type="ECO:0000256" key="3">
    <source>
        <dbReference type="ARBA" id="ARBA00004964"/>
    </source>
</evidence>
<dbReference type="SMART" id="SM00642">
    <property type="entry name" value="Aamy"/>
    <property type="match status" value="1"/>
</dbReference>
<dbReference type="Gene3D" id="2.60.40.10">
    <property type="entry name" value="Immunoglobulins"/>
    <property type="match status" value="1"/>
</dbReference>
<dbReference type="Gene3D" id="3.20.20.80">
    <property type="entry name" value="Glycosidases"/>
    <property type="match status" value="1"/>
</dbReference>
<dbReference type="NCBIfam" id="NF003811">
    <property type="entry name" value="PRK05402.1"/>
    <property type="match status" value="1"/>
</dbReference>
<name>A1HNU2_9FIRM</name>
<dbReference type="NCBIfam" id="TIGR01515">
    <property type="entry name" value="branching_enzym"/>
    <property type="match status" value="1"/>
</dbReference>
<dbReference type="InterPro" id="IPR006407">
    <property type="entry name" value="GlgB"/>
</dbReference>
<dbReference type="EMBL" id="AAWL01000003">
    <property type="protein sequence ID" value="EAX48444.1"/>
    <property type="molecule type" value="Genomic_DNA"/>
</dbReference>
<feature type="domain" description="Glycosyl hydrolase family 13 catalytic" evidence="13">
    <location>
        <begin position="185"/>
        <end position="537"/>
    </location>
</feature>
<dbReference type="FunFam" id="3.20.20.80:FF:000003">
    <property type="entry name" value="1,4-alpha-glucan branching enzyme GlgB"/>
    <property type="match status" value="1"/>
</dbReference>
<comment type="similarity">
    <text evidence="4 10">Belongs to the glycosyl hydrolase 13 family. GlgB subfamily.</text>
</comment>
<proteinExistence type="inferred from homology"/>
<dbReference type="SUPFAM" id="SSF51011">
    <property type="entry name" value="Glycosyl hydrolase domain"/>
    <property type="match status" value="1"/>
</dbReference>
<dbReference type="InterPro" id="IPR006047">
    <property type="entry name" value="GH13_cat_dom"/>
</dbReference>
<feature type="active site" description="Nucleophile" evidence="10 11">
    <location>
        <position position="341"/>
    </location>
</feature>
<accession>A1HNU2</accession>
<comment type="caution">
    <text evidence="14">The sequence shown here is derived from an EMBL/GenBank/DDBJ whole genome shotgun (WGS) entry which is preliminary data.</text>
</comment>
<feature type="compositionally biased region" description="Low complexity" evidence="12">
    <location>
        <begin position="11"/>
        <end position="28"/>
    </location>
</feature>
<comment type="subunit">
    <text evidence="10">Monomer.</text>
</comment>
<feature type="region of interest" description="Disordered" evidence="12">
    <location>
        <begin position="8"/>
        <end position="33"/>
    </location>
</feature>
<evidence type="ECO:0000259" key="13">
    <source>
        <dbReference type="SMART" id="SM00642"/>
    </source>
</evidence>
<dbReference type="EC" id="2.4.1.18" evidence="10"/>
<dbReference type="InterPro" id="IPR013780">
    <property type="entry name" value="Glyco_hydro_b"/>
</dbReference>
<dbReference type="OrthoDB" id="9800174at2"/>
<dbReference type="HAMAP" id="MF_00685">
    <property type="entry name" value="GlgB"/>
    <property type="match status" value="1"/>
</dbReference>
<evidence type="ECO:0000256" key="1">
    <source>
        <dbReference type="ARBA" id="ARBA00000826"/>
    </source>
</evidence>
<evidence type="ECO:0000256" key="12">
    <source>
        <dbReference type="SAM" id="MobiDB-lite"/>
    </source>
</evidence>
<protein>
    <recommendedName>
        <fullName evidence="10">1,4-alpha-glucan branching enzyme GlgB</fullName>
        <ecNumber evidence="10">2.4.1.18</ecNumber>
    </recommendedName>
    <alternativeName>
        <fullName evidence="10">1,4-alpha-D-glucan:1,4-alpha-D-glucan 6-glucosyl-transferase</fullName>
    </alternativeName>
    <alternativeName>
        <fullName evidence="10">Alpha-(1-&gt;4)-glucan branching enzyme</fullName>
    </alternativeName>
    <alternativeName>
        <fullName evidence="10">Glycogen branching enzyme</fullName>
        <shortName evidence="10">BE</shortName>
    </alternativeName>
</protein>
<dbReference type="GO" id="GO:0043169">
    <property type="term" value="F:cation binding"/>
    <property type="evidence" value="ECO:0007669"/>
    <property type="project" value="InterPro"/>
</dbReference>
<dbReference type="Pfam" id="PF00128">
    <property type="entry name" value="Alpha-amylase"/>
    <property type="match status" value="1"/>
</dbReference>
<dbReference type="AlphaFoldDB" id="A1HNU2"/>
<evidence type="ECO:0000256" key="8">
    <source>
        <dbReference type="ARBA" id="ARBA00023056"/>
    </source>
</evidence>
<comment type="pathway">
    <text evidence="3 10">Glycan biosynthesis; glycogen biosynthesis.</text>
</comment>
<reference evidence="14 15" key="2">
    <citation type="submission" date="2007-01" db="EMBL/GenBank/DDBJ databases">
        <title>Sequencing of the draft genome and assembly of Thermosinus carboxydivorans Nor1.</title>
        <authorList>
            <consortium name="US DOE Joint Genome Institute (JGI-PGF)"/>
            <person name="Copeland A."/>
            <person name="Lucas S."/>
            <person name="Lapidus A."/>
            <person name="Barry K."/>
            <person name="Glavina del Rio T."/>
            <person name="Dalin E."/>
            <person name="Tice H."/>
            <person name="Bruce D."/>
            <person name="Pitluck S."/>
            <person name="Richardson P."/>
        </authorList>
    </citation>
    <scope>NUCLEOTIDE SEQUENCE [LARGE SCALE GENOMIC DNA]</scope>
    <source>
        <strain evidence="14 15">Nor1</strain>
    </source>
</reference>
<dbReference type="InterPro" id="IPR037439">
    <property type="entry name" value="Branching_enzy"/>
</dbReference>
<dbReference type="SUPFAM" id="SSF81296">
    <property type="entry name" value="E set domains"/>
    <property type="match status" value="1"/>
</dbReference>
<evidence type="ECO:0000256" key="9">
    <source>
        <dbReference type="ARBA" id="ARBA00023277"/>
    </source>
</evidence>
<dbReference type="CDD" id="cd02855">
    <property type="entry name" value="E_set_GBE_prok_N"/>
    <property type="match status" value="1"/>
</dbReference>
<reference evidence="14 15" key="1">
    <citation type="submission" date="2007-01" db="EMBL/GenBank/DDBJ databases">
        <title>Annotation of the draft genome assembly of Thermosinus carboxydivorans Nor1.</title>
        <authorList>
            <consortium name="US DOE Joint Genome Institute (JGI-ORNL)"/>
            <person name="Larimer F."/>
            <person name="Land M."/>
            <person name="Hauser L."/>
        </authorList>
    </citation>
    <scope>NUCLEOTIDE SEQUENCE [LARGE SCALE GENOMIC DNA]</scope>
    <source>
        <strain evidence="14 15">Nor1</strain>
    </source>
</reference>
<dbReference type="NCBIfam" id="NF008967">
    <property type="entry name" value="PRK12313.1"/>
    <property type="match status" value="1"/>
</dbReference>
<dbReference type="PANTHER" id="PTHR43651">
    <property type="entry name" value="1,4-ALPHA-GLUCAN-BRANCHING ENZYME"/>
    <property type="match status" value="1"/>
</dbReference>